<evidence type="ECO:0000256" key="1">
    <source>
        <dbReference type="SAM" id="MobiDB-lite"/>
    </source>
</evidence>
<accession>A0A3Q0JPJ5</accession>
<feature type="region of interest" description="Disordered" evidence="1">
    <location>
        <begin position="27"/>
        <end position="47"/>
    </location>
</feature>
<gene>
    <name evidence="3" type="primary">LOC113473257</name>
</gene>
<feature type="compositionally biased region" description="Gly residues" evidence="1">
    <location>
        <begin position="1"/>
        <end position="14"/>
    </location>
</feature>
<organism evidence="2 3">
    <name type="scientific">Diaphorina citri</name>
    <name type="common">Asian citrus psyllid</name>
    <dbReference type="NCBI Taxonomy" id="121845"/>
    <lineage>
        <taxon>Eukaryota</taxon>
        <taxon>Metazoa</taxon>
        <taxon>Ecdysozoa</taxon>
        <taxon>Arthropoda</taxon>
        <taxon>Hexapoda</taxon>
        <taxon>Insecta</taxon>
        <taxon>Pterygota</taxon>
        <taxon>Neoptera</taxon>
        <taxon>Paraneoptera</taxon>
        <taxon>Hemiptera</taxon>
        <taxon>Sternorrhyncha</taxon>
        <taxon>Psylloidea</taxon>
        <taxon>Psyllidae</taxon>
        <taxon>Diaphorininae</taxon>
        <taxon>Diaphorina</taxon>
    </lineage>
</organism>
<dbReference type="AlphaFoldDB" id="A0A3Q0JPJ5"/>
<feature type="non-terminal residue" evidence="3">
    <location>
        <position position="112"/>
    </location>
</feature>
<sequence>VGGVGGSGGGGGGLTILPLHQGERPYPGMPVLEDGLSSGHASDTENNNPTVLLMKRQISEIEQEIVVQRSHHSKLEEEVNGITGAGNKEYYVVFPPFDFVCKLFKIRDNISR</sequence>
<keyword evidence="2" id="KW-1185">Reference proteome</keyword>
<dbReference type="STRING" id="121845.A0A3Q0JPJ5"/>
<evidence type="ECO:0000313" key="3">
    <source>
        <dbReference type="RefSeq" id="XP_026688760.1"/>
    </source>
</evidence>
<dbReference type="Proteomes" id="UP000079169">
    <property type="component" value="Unplaced"/>
</dbReference>
<evidence type="ECO:0000313" key="2">
    <source>
        <dbReference type="Proteomes" id="UP000079169"/>
    </source>
</evidence>
<name>A0A3Q0JPJ5_DIACI</name>
<dbReference type="GeneID" id="113473257"/>
<dbReference type="KEGG" id="dci:113473257"/>
<reference evidence="3" key="1">
    <citation type="submission" date="2025-08" db="UniProtKB">
        <authorList>
            <consortium name="RefSeq"/>
        </authorList>
    </citation>
    <scope>IDENTIFICATION</scope>
</reference>
<protein>
    <submittedName>
        <fullName evidence="3">Uncharacterized protein LOC113473257</fullName>
    </submittedName>
</protein>
<dbReference type="RefSeq" id="XP_026688760.1">
    <property type="nucleotide sequence ID" value="XM_026832959.1"/>
</dbReference>
<feature type="region of interest" description="Disordered" evidence="1">
    <location>
        <begin position="1"/>
        <end position="20"/>
    </location>
</feature>
<dbReference type="PaxDb" id="121845-A0A3Q0JPJ5"/>
<feature type="non-terminal residue" evidence="3">
    <location>
        <position position="1"/>
    </location>
</feature>
<proteinExistence type="predicted"/>